<proteinExistence type="predicted"/>
<dbReference type="EMBL" id="JAAIUW010000008">
    <property type="protein sequence ID" value="KAF7820834.1"/>
    <property type="molecule type" value="Genomic_DNA"/>
</dbReference>
<dbReference type="GO" id="GO:0030246">
    <property type="term" value="F:carbohydrate binding"/>
    <property type="evidence" value="ECO:0007669"/>
    <property type="project" value="UniProtKB-KW"/>
</dbReference>
<keyword evidence="1" id="KW-0675">Receptor</keyword>
<dbReference type="Proteomes" id="UP000634136">
    <property type="component" value="Unassembled WGS sequence"/>
</dbReference>
<organism evidence="1 2">
    <name type="scientific">Senna tora</name>
    <dbReference type="NCBI Taxonomy" id="362788"/>
    <lineage>
        <taxon>Eukaryota</taxon>
        <taxon>Viridiplantae</taxon>
        <taxon>Streptophyta</taxon>
        <taxon>Embryophyta</taxon>
        <taxon>Tracheophyta</taxon>
        <taxon>Spermatophyta</taxon>
        <taxon>Magnoliopsida</taxon>
        <taxon>eudicotyledons</taxon>
        <taxon>Gunneridae</taxon>
        <taxon>Pentapetalae</taxon>
        <taxon>rosids</taxon>
        <taxon>fabids</taxon>
        <taxon>Fabales</taxon>
        <taxon>Fabaceae</taxon>
        <taxon>Caesalpinioideae</taxon>
        <taxon>Cassia clade</taxon>
        <taxon>Senna</taxon>
    </lineage>
</organism>
<keyword evidence="1" id="KW-0808">Transferase</keyword>
<reference evidence="1" key="1">
    <citation type="submission" date="2020-09" db="EMBL/GenBank/DDBJ databases">
        <title>Genome-Enabled Discovery of Anthraquinone Biosynthesis in Senna tora.</title>
        <authorList>
            <person name="Kang S.-H."/>
            <person name="Pandey R.P."/>
            <person name="Lee C.-M."/>
            <person name="Sim J.-S."/>
            <person name="Jeong J.-T."/>
            <person name="Choi B.-S."/>
            <person name="Jung M."/>
            <person name="Ginzburg D."/>
            <person name="Zhao K."/>
            <person name="Won S.Y."/>
            <person name="Oh T.-J."/>
            <person name="Yu Y."/>
            <person name="Kim N.-H."/>
            <person name="Lee O.R."/>
            <person name="Lee T.-H."/>
            <person name="Bashyal P."/>
            <person name="Kim T.-S."/>
            <person name="Lee W.-H."/>
            <person name="Kawkins C."/>
            <person name="Kim C.-K."/>
            <person name="Kim J.S."/>
            <person name="Ahn B.O."/>
            <person name="Rhee S.Y."/>
            <person name="Sohng J.K."/>
        </authorList>
    </citation>
    <scope>NUCLEOTIDE SEQUENCE</scope>
    <source>
        <tissue evidence="1">Leaf</tissue>
    </source>
</reference>
<gene>
    <name evidence="1" type="ORF">G2W53_026289</name>
</gene>
<dbReference type="OrthoDB" id="1930390at2759"/>
<keyword evidence="1" id="KW-0418">Kinase</keyword>
<keyword evidence="1" id="KW-0430">Lectin</keyword>
<dbReference type="AlphaFoldDB" id="A0A834WL35"/>
<comment type="caution">
    <text evidence="1">The sequence shown here is derived from an EMBL/GenBank/DDBJ whole genome shotgun (WGS) entry which is preliminary data.</text>
</comment>
<accession>A0A834WL35</accession>
<evidence type="ECO:0000313" key="2">
    <source>
        <dbReference type="Proteomes" id="UP000634136"/>
    </source>
</evidence>
<protein>
    <submittedName>
        <fullName evidence="1">G-type lectin S-receptor-like serine/threonine-protein kinase</fullName>
    </submittedName>
</protein>
<dbReference type="GO" id="GO:0016301">
    <property type="term" value="F:kinase activity"/>
    <property type="evidence" value="ECO:0007669"/>
    <property type="project" value="UniProtKB-KW"/>
</dbReference>
<sequence>MCGEIRLVIARCRWCGHRKNHRAFLLVDYSHQLHSDFFVVEETFSATLPDSLISDQCPGNVSQCHSRFGCTDSSQISLGSRLVAGKGEVWASQNGTFAFGFTPSETDGRLFALAIWFAELPGDRTLVWSPNRYYSFRALFY</sequence>
<keyword evidence="2" id="KW-1185">Reference proteome</keyword>
<name>A0A834WL35_9FABA</name>
<evidence type="ECO:0000313" key="1">
    <source>
        <dbReference type="EMBL" id="KAF7820834.1"/>
    </source>
</evidence>